<dbReference type="Proteomes" id="UP000756132">
    <property type="component" value="Chromosome 6"/>
</dbReference>
<protein>
    <submittedName>
        <fullName evidence="2">Uncharacterized protein</fullName>
    </submittedName>
</protein>
<dbReference type="EMBL" id="CP090168">
    <property type="protein sequence ID" value="UJO19246.1"/>
    <property type="molecule type" value="Genomic_DNA"/>
</dbReference>
<dbReference type="KEGG" id="ffu:CLAFUR5_07229"/>
<dbReference type="RefSeq" id="XP_047763612.1">
    <property type="nucleotide sequence ID" value="XM_047906377.1"/>
</dbReference>
<accession>A0A9Q8PB85</accession>
<proteinExistence type="predicted"/>
<feature type="region of interest" description="Disordered" evidence="1">
    <location>
        <begin position="1"/>
        <end position="35"/>
    </location>
</feature>
<reference evidence="2" key="1">
    <citation type="submission" date="2021-12" db="EMBL/GenBank/DDBJ databases">
        <authorList>
            <person name="Zaccaron A."/>
            <person name="Stergiopoulos I."/>
        </authorList>
    </citation>
    <scope>NUCLEOTIDE SEQUENCE</scope>
    <source>
        <strain evidence="2">Race5_Kim</strain>
    </source>
</reference>
<evidence type="ECO:0000313" key="3">
    <source>
        <dbReference type="Proteomes" id="UP000756132"/>
    </source>
</evidence>
<organism evidence="2 3">
    <name type="scientific">Passalora fulva</name>
    <name type="common">Tomato leaf mold</name>
    <name type="synonym">Cladosporium fulvum</name>
    <dbReference type="NCBI Taxonomy" id="5499"/>
    <lineage>
        <taxon>Eukaryota</taxon>
        <taxon>Fungi</taxon>
        <taxon>Dikarya</taxon>
        <taxon>Ascomycota</taxon>
        <taxon>Pezizomycotina</taxon>
        <taxon>Dothideomycetes</taxon>
        <taxon>Dothideomycetidae</taxon>
        <taxon>Mycosphaerellales</taxon>
        <taxon>Mycosphaerellaceae</taxon>
        <taxon>Fulvia</taxon>
    </lineage>
</organism>
<gene>
    <name evidence="2" type="ORF">CLAFUR5_07229</name>
</gene>
<sequence>MSGAPGPPGAGGWPTYFGKGKGRQDAADLDASGSSSCQWWSYCRDCDRVPDDVMACIQASHELPNLWTTMTVLNPAYTDNGNDITQSTAFSLQRPAAISK</sequence>
<evidence type="ECO:0000256" key="1">
    <source>
        <dbReference type="SAM" id="MobiDB-lite"/>
    </source>
</evidence>
<evidence type="ECO:0000313" key="2">
    <source>
        <dbReference type="EMBL" id="UJO19246.1"/>
    </source>
</evidence>
<name>A0A9Q8PB85_PASFU</name>
<dbReference type="GeneID" id="71987107"/>
<keyword evidence="3" id="KW-1185">Reference proteome</keyword>
<reference evidence="2" key="2">
    <citation type="journal article" date="2022" name="Microb. Genom.">
        <title>A chromosome-scale genome assembly of the tomato pathogen Cladosporium fulvum reveals a compartmentalized genome architecture and the presence of a dispensable chromosome.</title>
        <authorList>
            <person name="Zaccaron A.Z."/>
            <person name="Chen L.H."/>
            <person name="Samaras A."/>
            <person name="Stergiopoulos I."/>
        </authorList>
    </citation>
    <scope>NUCLEOTIDE SEQUENCE</scope>
    <source>
        <strain evidence="2">Race5_Kim</strain>
    </source>
</reference>
<dbReference type="AlphaFoldDB" id="A0A9Q8PB85"/>